<comment type="caution">
    <text evidence="1">The sequence shown here is derived from an EMBL/GenBank/DDBJ whole genome shotgun (WGS) entry which is preliminary data.</text>
</comment>
<gene>
    <name evidence="1" type="ORF">AMJ40_07165</name>
</gene>
<dbReference type="AlphaFoldDB" id="A0A0S7WEN6"/>
<sequence>MWRSAILFAILLSVVYTRAYGSVSLDVETGGVFSGYNDVRIPGDSGTLISLSQELTTDPAIFVRVRLTYRIQKRHSISVLVAPLSLRAEGEVDRLVRFEGEEFPPNVPLKSVYRFNSYRVTYRYDFCRTETLKIGAGLTAKIRDASISMEGAQRYAEKKNTGFVPLIHVDLDWMFSQNLGLMLNGDALAAPQGRAEDVLCALHYRPSPSLHFKFGYRILEGGADVDEVYNFTLLNYAVVGAIVTF</sequence>
<evidence type="ECO:0000313" key="2">
    <source>
        <dbReference type="Proteomes" id="UP000051124"/>
    </source>
</evidence>
<protein>
    <recommendedName>
        <fullName evidence="3">Outer membrane protein beta-barrel domain-containing protein</fullName>
    </recommendedName>
</protein>
<dbReference type="Proteomes" id="UP000051124">
    <property type="component" value="Unassembled WGS sequence"/>
</dbReference>
<reference evidence="1 2" key="1">
    <citation type="journal article" date="2015" name="Microbiome">
        <title>Genomic resolution of linkages in carbon, nitrogen, and sulfur cycling among widespread estuary sediment bacteria.</title>
        <authorList>
            <person name="Baker B.J."/>
            <person name="Lazar C.S."/>
            <person name="Teske A.P."/>
            <person name="Dick G.J."/>
        </authorList>
    </citation>
    <scope>NUCLEOTIDE SEQUENCE [LARGE SCALE GENOMIC DNA]</scope>
    <source>
        <strain evidence="1">DG_26</strain>
    </source>
</reference>
<organism evidence="1 2">
    <name type="scientific">candidate division TA06 bacterium DG_26</name>
    <dbReference type="NCBI Taxonomy" id="1703771"/>
    <lineage>
        <taxon>Bacteria</taxon>
        <taxon>Bacteria division TA06</taxon>
    </lineage>
</organism>
<evidence type="ECO:0008006" key="3">
    <source>
        <dbReference type="Google" id="ProtNLM"/>
    </source>
</evidence>
<dbReference type="PATRIC" id="fig|1703771.3.peg.929"/>
<dbReference type="EMBL" id="LIZT01000106">
    <property type="protein sequence ID" value="KPJ48624.1"/>
    <property type="molecule type" value="Genomic_DNA"/>
</dbReference>
<name>A0A0S7WEN6_UNCT6</name>
<accession>A0A0S7WEN6</accession>
<evidence type="ECO:0000313" key="1">
    <source>
        <dbReference type="EMBL" id="KPJ48624.1"/>
    </source>
</evidence>
<proteinExistence type="predicted"/>